<keyword evidence="7 10" id="KW-0067">ATP-binding</keyword>
<reference evidence="13 14" key="2">
    <citation type="journal article" date="2015" name="Biomed. Res. Int.">
        <title>Effects of Arsenite Resistance on the Growth and Functional Gene Expression of Leptospirillum ferriphilum and Acidithiobacillus thiooxidans in Pure Culture and Coculture.</title>
        <authorList>
            <person name="Jiang H."/>
            <person name="Liang Y."/>
            <person name="Yin H."/>
            <person name="Xiao Y."/>
            <person name="Guo X."/>
            <person name="Xu Y."/>
            <person name="Hu Q."/>
            <person name="Liu H."/>
            <person name="Liu X."/>
        </authorList>
    </citation>
    <scope>NUCLEOTIDE SEQUENCE [LARGE SCALE GENOMIC DNA]</scope>
    <source>
        <strain evidence="13 14">YSK</strain>
    </source>
</reference>
<comment type="similarity">
    <text evidence="2 10">Belongs to the class-I aminoacyl-tRNA synthetase family. Glutamate--tRNA ligase type 1 subfamily.</text>
</comment>
<dbReference type="InterPro" id="IPR014729">
    <property type="entry name" value="Rossmann-like_a/b/a_fold"/>
</dbReference>
<evidence type="ECO:0000256" key="8">
    <source>
        <dbReference type="ARBA" id="ARBA00022917"/>
    </source>
</evidence>
<dbReference type="Proteomes" id="UP000027059">
    <property type="component" value="Chromosome"/>
</dbReference>
<feature type="binding site" evidence="10">
    <location>
        <position position="241"/>
    </location>
    <ligand>
        <name>ATP</name>
        <dbReference type="ChEBI" id="CHEBI:30616"/>
    </ligand>
</feature>
<evidence type="ECO:0000313" key="14">
    <source>
        <dbReference type="Proteomes" id="UP000027059"/>
    </source>
</evidence>
<dbReference type="InterPro" id="IPR020058">
    <property type="entry name" value="Glu/Gln-tRNA-synth_Ib_cat-dom"/>
</dbReference>
<dbReference type="GO" id="GO:0005524">
    <property type="term" value="F:ATP binding"/>
    <property type="evidence" value="ECO:0007669"/>
    <property type="project" value="UniProtKB-UniRule"/>
</dbReference>
<dbReference type="CDD" id="cd00808">
    <property type="entry name" value="GluRS_core"/>
    <property type="match status" value="1"/>
</dbReference>
<evidence type="ECO:0000256" key="2">
    <source>
        <dbReference type="ARBA" id="ARBA00007894"/>
    </source>
</evidence>
<organism evidence="13 14">
    <name type="scientific">Leptospirillum ferriphilum YSK</name>
    <dbReference type="NCBI Taxonomy" id="1441628"/>
    <lineage>
        <taxon>Bacteria</taxon>
        <taxon>Pseudomonadati</taxon>
        <taxon>Nitrospirota</taxon>
        <taxon>Nitrospiria</taxon>
        <taxon>Nitrospirales</taxon>
        <taxon>Nitrospiraceae</taxon>
        <taxon>Leptospirillum</taxon>
    </lineage>
</organism>
<dbReference type="PRINTS" id="PR00987">
    <property type="entry name" value="TRNASYNTHGLU"/>
</dbReference>
<dbReference type="GO" id="GO:0000049">
    <property type="term" value="F:tRNA binding"/>
    <property type="evidence" value="ECO:0007669"/>
    <property type="project" value="InterPro"/>
</dbReference>
<feature type="short sequence motif" description="'HIGH' region" evidence="10">
    <location>
        <begin position="12"/>
        <end position="22"/>
    </location>
</feature>
<proteinExistence type="inferred from homology"/>
<keyword evidence="8 10" id="KW-0648">Protein biosynthesis</keyword>
<evidence type="ECO:0000256" key="9">
    <source>
        <dbReference type="ARBA" id="ARBA00023146"/>
    </source>
</evidence>
<dbReference type="InterPro" id="IPR049940">
    <property type="entry name" value="GluQ/Sye"/>
</dbReference>
<dbReference type="InterPro" id="IPR008925">
    <property type="entry name" value="aa_tRNA-synth_I_cd-bd_sf"/>
</dbReference>
<dbReference type="Pfam" id="PF19269">
    <property type="entry name" value="Anticodon_2"/>
    <property type="match status" value="1"/>
</dbReference>
<evidence type="ECO:0000256" key="3">
    <source>
        <dbReference type="ARBA" id="ARBA00011245"/>
    </source>
</evidence>
<evidence type="ECO:0000256" key="5">
    <source>
        <dbReference type="ARBA" id="ARBA00022598"/>
    </source>
</evidence>
<comment type="subunit">
    <text evidence="3 10">Monomer.</text>
</comment>
<evidence type="ECO:0000256" key="4">
    <source>
        <dbReference type="ARBA" id="ARBA00022490"/>
    </source>
</evidence>
<dbReference type="InterPro" id="IPR020751">
    <property type="entry name" value="aa-tRNA-synth_I_codon-bd_sub2"/>
</dbReference>
<dbReference type="AlphaFoldDB" id="A0A059XRT6"/>
<dbReference type="HAMAP" id="MF_00022">
    <property type="entry name" value="Glu_tRNA_synth_type1"/>
    <property type="match status" value="1"/>
</dbReference>
<evidence type="ECO:0000256" key="7">
    <source>
        <dbReference type="ARBA" id="ARBA00022840"/>
    </source>
</evidence>
<sequence length="474" mass="54055">MTDAPIRVRFAPSPTGHLHLGGARTALFNYLFARHHHGTFVLRIEDTDRERSTKESIQAIFNGLEWLSIDWDEGPFYQSERLDKYKAVSDSLLESGKAYRCFCTPQELETRRQEALAKGQPPKYDGRCRSRNDHPQGPYVIRFKNPEIPEILVEDMIRGSLSFNGNLLDDWVLVRSDGYPTYNFAVVVDDIDMNISHVIRGDDHINNTPRQITLFQALGASLPKFAHIPMIHGSDRAKLSKRHGATSVMAYKDMGYLPHALVNYIARLGWSHKDQEVFTKEELIQFFDLDKVGSSPAIFNTEKLLWLNAQYMKNTPSDELSELVKPFLKPVLHPIEYESPDSPPRLSEIIEVWKSRSRTLQDLANSVYPFMDRDFSFSEDVLSKHLTKTSVPLLQAFKDRFEHLSQWDKPSLEHVIHEIGEEFGLKLSQLAQPLRAALTGQSVSPGIYDVLLLLGRLEVKQRIQNALSKAGGPF</sequence>
<dbReference type="PANTHER" id="PTHR43311">
    <property type="entry name" value="GLUTAMATE--TRNA LIGASE"/>
    <property type="match status" value="1"/>
</dbReference>
<protein>
    <recommendedName>
        <fullName evidence="10">Glutamate--tRNA ligase</fullName>
        <ecNumber evidence="10">6.1.1.17</ecNumber>
    </recommendedName>
    <alternativeName>
        <fullName evidence="10">Glutamyl-tRNA synthetase</fullName>
        <shortName evidence="10">GluRS</shortName>
    </alternativeName>
</protein>
<dbReference type="NCBIfam" id="TIGR00464">
    <property type="entry name" value="gltX_bact"/>
    <property type="match status" value="1"/>
</dbReference>
<name>A0A059XRT6_9BACT</name>
<dbReference type="PROSITE" id="PS00178">
    <property type="entry name" value="AA_TRNA_LIGASE_I"/>
    <property type="match status" value="1"/>
</dbReference>
<keyword evidence="6 10" id="KW-0547">Nucleotide-binding</keyword>
<comment type="subcellular location">
    <subcellularLocation>
        <location evidence="1 10">Cytoplasm</location>
    </subcellularLocation>
</comment>
<feature type="short sequence motif" description="'KMSKS' region" evidence="10">
    <location>
        <begin position="238"/>
        <end position="242"/>
    </location>
</feature>
<keyword evidence="5 10" id="KW-0436">Ligase</keyword>
<feature type="domain" description="Glutamyl/glutaminyl-tRNA synthetase class Ib catalytic" evidence="11">
    <location>
        <begin position="6"/>
        <end position="306"/>
    </location>
</feature>
<dbReference type="EMBL" id="CP007243">
    <property type="protein sequence ID" value="AIA31264.1"/>
    <property type="molecule type" value="Genomic_DNA"/>
</dbReference>
<dbReference type="FunFam" id="3.40.50.620:FF:000007">
    <property type="entry name" value="Glutamate--tRNA ligase"/>
    <property type="match status" value="1"/>
</dbReference>
<gene>
    <name evidence="10" type="primary">gltX</name>
    <name evidence="13" type="ORF">Y981_12535</name>
</gene>
<dbReference type="PANTHER" id="PTHR43311:SF2">
    <property type="entry name" value="GLUTAMATE--TRNA LIGASE, MITOCHONDRIAL-RELATED"/>
    <property type="match status" value="1"/>
</dbReference>
<dbReference type="KEGG" id="lfp:Y981_12535"/>
<dbReference type="GO" id="GO:0006424">
    <property type="term" value="P:glutamyl-tRNA aminoacylation"/>
    <property type="evidence" value="ECO:0007669"/>
    <property type="project" value="UniProtKB-UniRule"/>
</dbReference>
<keyword evidence="14" id="KW-1185">Reference proteome</keyword>
<dbReference type="Gene3D" id="3.40.50.620">
    <property type="entry name" value="HUPs"/>
    <property type="match status" value="1"/>
</dbReference>
<dbReference type="EC" id="6.1.1.17" evidence="10"/>
<dbReference type="SUPFAM" id="SSF48163">
    <property type="entry name" value="An anticodon-binding domain of class I aminoacyl-tRNA synthetases"/>
    <property type="match status" value="1"/>
</dbReference>
<reference evidence="14" key="1">
    <citation type="submission" date="2014-02" db="EMBL/GenBank/DDBJ databases">
        <title>Complete genome sequence and comparative genomic analysis of the nitrogen-fixing bacterium Leptospirillum ferriphilum YSK.</title>
        <authorList>
            <person name="Guo X."/>
            <person name="Yin H."/>
            <person name="Liang Y."/>
            <person name="Hu Q."/>
            <person name="Ma L."/>
            <person name="Xiao Y."/>
            <person name="Zhang X."/>
            <person name="Qiu G."/>
            <person name="Liu X."/>
        </authorList>
    </citation>
    <scope>NUCLEOTIDE SEQUENCE [LARGE SCALE GENOMIC DNA]</scope>
    <source>
        <strain evidence="14">YSK</strain>
    </source>
</reference>
<dbReference type="Pfam" id="PF00749">
    <property type="entry name" value="tRNA-synt_1c"/>
    <property type="match status" value="1"/>
</dbReference>
<dbReference type="HOGENOM" id="CLU_015768_6_0_0"/>
<dbReference type="OrthoDB" id="9807503at2"/>
<dbReference type="InterPro" id="IPR033910">
    <property type="entry name" value="GluRS_core"/>
</dbReference>
<comment type="caution">
    <text evidence="10">Lacks conserved residue(s) required for the propagation of feature annotation.</text>
</comment>
<dbReference type="GO" id="GO:0008270">
    <property type="term" value="F:zinc ion binding"/>
    <property type="evidence" value="ECO:0007669"/>
    <property type="project" value="InterPro"/>
</dbReference>
<dbReference type="GO" id="GO:0004818">
    <property type="term" value="F:glutamate-tRNA ligase activity"/>
    <property type="evidence" value="ECO:0007669"/>
    <property type="project" value="UniProtKB-UniRule"/>
</dbReference>
<dbReference type="SUPFAM" id="SSF52374">
    <property type="entry name" value="Nucleotidylyl transferase"/>
    <property type="match status" value="1"/>
</dbReference>
<dbReference type="RefSeq" id="WP_038506380.1">
    <property type="nucleotide sequence ID" value="NZ_CP007243.1"/>
</dbReference>
<dbReference type="InterPro" id="IPR045462">
    <property type="entry name" value="aa-tRNA-synth_I_cd-bd"/>
</dbReference>
<evidence type="ECO:0000256" key="1">
    <source>
        <dbReference type="ARBA" id="ARBA00004496"/>
    </source>
</evidence>
<accession>A0A059XRT6</accession>
<dbReference type="GO" id="GO:0005829">
    <property type="term" value="C:cytosol"/>
    <property type="evidence" value="ECO:0007669"/>
    <property type="project" value="TreeGrafter"/>
</dbReference>
<feature type="domain" description="Aminoacyl-tRNA synthetase class I anticodon-binding" evidence="12">
    <location>
        <begin position="320"/>
        <end position="467"/>
    </location>
</feature>
<evidence type="ECO:0000256" key="10">
    <source>
        <dbReference type="HAMAP-Rule" id="MF_00022"/>
    </source>
</evidence>
<dbReference type="InterPro" id="IPR001412">
    <property type="entry name" value="aa-tRNA-synth_I_CS"/>
</dbReference>
<comment type="catalytic activity">
    <reaction evidence="10">
        <text>tRNA(Glu) + L-glutamate + ATP = L-glutamyl-tRNA(Glu) + AMP + diphosphate</text>
        <dbReference type="Rhea" id="RHEA:23540"/>
        <dbReference type="Rhea" id="RHEA-COMP:9663"/>
        <dbReference type="Rhea" id="RHEA-COMP:9680"/>
        <dbReference type="ChEBI" id="CHEBI:29985"/>
        <dbReference type="ChEBI" id="CHEBI:30616"/>
        <dbReference type="ChEBI" id="CHEBI:33019"/>
        <dbReference type="ChEBI" id="CHEBI:78442"/>
        <dbReference type="ChEBI" id="CHEBI:78520"/>
        <dbReference type="ChEBI" id="CHEBI:456215"/>
        <dbReference type="EC" id="6.1.1.17"/>
    </reaction>
</comment>
<dbReference type="InterPro" id="IPR004527">
    <property type="entry name" value="Glu-tRNA-ligase_bac/mito"/>
</dbReference>
<evidence type="ECO:0000259" key="12">
    <source>
        <dbReference type="Pfam" id="PF19269"/>
    </source>
</evidence>
<keyword evidence="9 10" id="KW-0030">Aminoacyl-tRNA synthetase</keyword>
<comment type="function">
    <text evidence="10">Catalyzes the attachment of glutamate to tRNA(Glu) in a two-step reaction: glutamate is first activated by ATP to form Glu-AMP and then transferred to the acceptor end of tRNA(Glu).</text>
</comment>
<evidence type="ECO:0000256" key="6">
    <source>
        <dbReference type="ARBA" id="ARBA00022741"/>
    </source>
</evidence>
<dbReference type="Gene3D" id="1.10.10.350">
    <property type="match status" value="1"/>
</dbReference>
<keyword evidence="4 10" id="KW-0963">Cytoplasm</keyword>
<evidence type="ECO:0000313" key="13">
    <source>
        <dbReference type="EMBL" id="AIA31264.1"/>
    </source>
</evidence>
<dbReference type="InterPro" id="IPR000924">
    <property type="entry name" value="Glu/Gln-tRNA-synth"/>
</dbReference>
<evidence type="ECO:0000259" key="11">
    <source>
        <dbReference type="Pfam" id="PF00749"/>
    </source>
</evidence>